<dbReference type="InterPro" id="IPR017782">
    <property type="entry name" value="Hydroxyacylglutathione_Hdrlase"/>
</dbReference>
<reference evidence="7 8" key="1">
    <citation type="submission" date="2016-10" db="EMBL/GenBank/DDBJ databases">
        <authorList>
            <person name="de Groot N.N."/>
        </authorList>
    </citation>
    <scope>NUCLEOTIDE SEQUENCE [LARGE SCALE GENOMIC DNA]</scope>
    <source>
        <strain evidence="7 8">DSM 12130</strain>
    </source>
</reference>
<feature type="domain" description="Metallo-beta-lactamase" evidence="6">
    <location>
        <begin position="11"/>
        <end position="169"/>
    </location>
</feature>
<accession>A0A1H0UGK5</accession>
<feature type="binding site" evidence="5">
    <location>
        <position position="130"/>
    </location>
    <ligand>
        <name>Zn(2+)</name>
        <dbReference type="ChEBI" id="CHEBI:29105"/>
        <label>1</label>
    </ligand>
</feature>
<feature type="binding site" evidence="5">
    <location>
        <position position="59"/>
    </location>
    <ligand>
        <name>Zn(2+)</name>
        <dbReference type="ChEBI" id="CHEBI:29105"/>
        <label>2</label>
    </ligand>
</feature>
<feature type="binding site" evidence="5">
    <location>
        <position position="169"/>
    </location>
    <ligand>
        <name>Zn(2+)</name>
        <dbReference type="ChEBI" id="CHEBI:29105"/>
        <label>2</label>
    </ligand>
</feature>
<keyword evidence="4 5" id="KW-0862">Zinc</keyword>
<evidence type="ECO:0000256" key="2">
    <source>
        <dbReference type="ARBA" id="ARBA00022723"/>
    </source>
</evidence>
<keyword evidence="8" id="KW-1185">Reference proteome</keyword>
<dbReference type="UniPathway" id="UPA00619">
    <property type="reaction ID" value="UER00676"/>
</dbReference>
<sequence length="257" mass="28804">MKVIPVPCHFDNYAYVLVCEQTGEAAVIDPAEYYPVRKVLENLEVTPTAVFCTHHHADHIGGLEEFCVENQAIKVYGYGGREPRIKEVNHTVGDNNEVVVGNCRGRVFYTPGHTSDSVCLHIGNTLFTGDTLFGAGCGRLFEGSPSQMYSSLVRLTENVPADTEIYFGHEYTLQNLRFAQFVEPENEQVARRAELTRARRDDNQPTCPATLAVEFATNPFLRCRLVDAVEQVAKNLFLENRDPVAVFTALRKLKDSF</sequence>
<comment type="pathway">
    <text evidence="5">Secondary metabolite metabolism; methylglyoxal degradation; (R)-lactate from methylglyoxal: step 2/2.</text>
</comment>
<evidence type="ECO:0000313" key="7">
    <source>
        <dbReference type="EMBL" id="SDP65347.1"/>
    </source>
</evidence>
<dbReference type="Proteomes" id="UP000199073">
    <property type="component" value="Unassembled WGS sequence"/>
</dbReference>
<evidence type="ECO:0000256" key="5">
    <source>
        <dbReference type="HAMAP-Rule" id="MF_01374"/>
    </source>
</evidence>
<gene>
    <name evidence="5" type="primary">gloB</name>
    <name evidence="7" type="ORF">SAMN05660330_03545</name>
</gene>
<dbReference type="GO" id="GO:0004416">
    <property type="term" value="F:hydroxyacylglutathione hydrolase activity"/>
    <property type="evidence" value="ECO:0007669"/>
    <property type="project" value="UniProtKB-UniRule"/>
</dbReference>
<dbReference type="EC" id="3.1.2.6" evidence="5"/>
<comment type="function">
    <text evidence="5">Thiolesterase that catalyzes the hydrolysis of S-D-lactoyl-glutathione to form glutathione and D-lactic acid.</text>
</comment>
<dbReference type="GO" id="GO:0019243">
    <property type="term" value="P:methylglyoxal catabolic process to D-lactate via S-lactoyl-glutathione"/>
    <property type="evidence" value="ECO:0007669"/>
    <property type="project" value="UniProtKB-UniRule"/>
</dbReference>
<evidence type="ECO:0000313" key="8">
    <source>
        <dbReference type="Proteomes" id="UP000199073"/>
    </source>
</evidence>
<dbReference type="PIRSF" id="PIRSF005457">
    <property type="entry name" value="Glx"/>
    <property type="match status" value="1"/>
</dbReference>
<dbReference type="GO" id="GO:0046872">
    <property type="term" value="F:metal ion binding"/>
    <property type="evidence" value="ECO:0007669"/>
    <property type="project" value="UniProtKB-KW"/>
</dbReference>
<dbReference type="InterPro" id="IPR032282">
    <property type="entry name" value="HAGH_C"/>
</dbReference>
<dbReference type="Pfam" id="PF16123">
    <property type="entry name" value="HAGH_C"/>
    <property type="match status" value="1"/>
</dbReference>
<comment type="catalytic activity">
    <reaction evidence="5">
        <text>an S-(2-hydroxyacyl)glutathione + H2O = a 2-hydroxy carboxylate + glutathione + H(+)</text>
        <dbReference type="Rhea" id="RHEA:21864"/>
        <dbReference type="ChEBI" id="CHEBI:15377"/>
        <dbReference type="ChEBI" id="CHEBI:15378"/>
        <dbReference type="ChEBI" id="CHEBI:57925"/>
        <dbReference type="ChEBI" id="CHEBI:58896"/>
        <dbReference type="ChEBI" id="CHEBI:71261"/>
        <dbReference type="EC" id="3.1.2.6"/>
    </reaction>
</comment>
<dbReference type="InterPro" id="IPR035680">
    <property type="entry name" value="Clx_II_MBL"/>
</dbReference>
<evidence type="ECO:0000259" key="6">
    <source>
        <dbReference type="SMART" id="SM00849"/>
    </source>
</evidence>
<name>A0A1H0UGK5_9BACT</name>
<dbReference type="PANTHER" id="PTHR11935">
    <property type="entry name" value="BETA LACTAMASE DOMAIN"/>
    <property type="match status" value="1"/>
</dbReference>
<dbReference type="STRING" id="91360.SAMN05660330_03545"/>
<evidence type="ECO:0000256" key="1">
    <source>
        <dbReference type="ARBA" id="ARBA00006759"/>
    </source>
</evidence>
<dbReference type="PANTHER" id="PTHR11935:SF7">
    <property type="entry name" value="HYDROXYACYLGLUTATHIONE HYDROLASE 2, CHLOROPLASTIC-RELATED"/>
    <property type="match status" value="1"/>
</dbReference>
<feature type="binding site" evidence="5">
    <location>
        <position position="58"/>
    </location>
    <ligand>
        <name>Zn(2+)</name>
        <dbReference type="ChEBI" id="CHEBI:29105"/>
        <label>2</label>
    </ligand>
</feature>
<comment type="similarity">
    <text evidence="1 5">Belongs to the metallo-beta-lactamase superfamily. Glyoxalase II family.</text>
</comment>
<feature type="binding site" evidence="5">
    <location>
        <position position="54"/>
    </location>
    <ligand>
        <name>Zn(2+)</name>
        <dbReference type="ChEBI" id="CHEBI:29105"/>
        <label>1</label>
    </ligand>
</feature>
<evidence type="ECO:0000256" key="4">
    <source>
        <dbReference type="ARBA" id="ARBA00022833"/>
    </source>
</evidence>
<dbReference type="CDD" id="cd07723">
    <property type="entry name" value="hydroxyacylglutathione_hydrolase_MBL-fold"/>
    <property type="match status" value="1"/>
</dbReference>
<protein>
    <recommendedName>
        <fullName evidence="5">Hydroxyacylglutathione hydrolase</fullName>
        <ecNumber evidence="5">3.1.2.6</ecNumber>
    </recommendedName>
    <alternativeName>
        <fullName evidence="5">Glyoxalase II</fullName>
        <shortName evidence="5">Glx II</shortName>
    </alternativeName>
</protein>
<dbReference type="AlphaFoldDB" id="A0A1H0UGK5"/>
<feature type="binding site" evidence="5">
    <location>
        <position position="130"/>
    </location>
    <ligand>
        <name>Zn(2+)</name>
        <dbReference type="ChEBI" id="CHEBI:29105"/>
        <label>2</label>
    </ligand>
</feature>
<comment type="cofactor">
    <cofactor evidence="5">
        <name>Zn(2+)</name>
        <dbReference type="ChEBI" id="CHEBI:29105"/>
    </cofactor>
    <text evidence="5">Binds 2 Zn(2+) ions per subunit.</text>
</comment>
<dbReference type="OrthoDB" id="9802248at2"/>
<dbReference type="InterPro" id="IPR036866">
    <property type="entry name" value="RibonucZ/Hydroxyglut_hydro"/>
</dbReference>
<dbReference type="EMBL" id="FNJI01000032">
    <property type="protein sequence ID" value="SDP65347.1"/>
    <property type="molecule type" value="Genomic_DNA"/>
</dbReference>
<dbReference type="InterPro" id="IPR001279">
    <property type="entry name" value="Metallo-B-lactamas"/>
</dbReference>
<keyword evidence="2 5" id="KW-0479">Metal-binding</keyword>
<comment type="subunit">
    <text evidence="5">Monomer.</text>
</comment>
<organism evidence="7 8">
    <name type="scientific">Desulforhopalus singaporensis</name>
    <dbReference type="NCBI Taxonomy" id="91360"/>
    <lineage>
        <taxon>Bacteria</taxon>
        <taxon>Pseudomonadati</taxon>
        <taxon>Thermodesulfobacteriota</taxon>
        <taxon>Desulfobulbia</taxon>
        <taxon>Desulfobulbales</taxon>
        <taxon>Desulfocapsaceae</taxon>
        <taxon>Desulforhopalus</taxon>
    </lineage>
</organism>
<dbReference type="Gene3D" id="3.60.15.10">
    <property type="entry name" value="Ribonuclease Z/Hydroxyacylglutathione hydrolase-like"/>
    <property type="match status" value="1"/>
</dbReference>
<dbReference type="RefSeq" id="WP_092225260.1">
    <property type="nucleotide sequence ID" value="NZ_FNJI01000032.1"/>
</dbReference>
<dbReference type="SMART" id="SM00849">
    <property type="entry name" value="Lactamase_B"/>
    <property type="match status" value="1"/>
</dbReference>
<dbReference type="Pfam" id="PF00753">
    <property type="entry name" value="Lactamase_B"/>
    <property type="match status" value="1"/>
</dbReference>
<dbReference type="SUPFAM" id="SSF56281">
    <property type="entry name" value="Metallo-hydrolase/oxidoreductase"/>
    <property type="match status" value="1"/>
</dbReference>
<dbReference type="NCBIfam" id="TIGR03413">
    <property type="entry name" value="GSH_gloB"/>
    <property type="match status" value="1"/>
</dbReference>
<feature type="binding site" evidence="5">
    <location>
        <position position="56"/>
    </location>
    <ligand>
        <name>Zn(2+)</name>
        <dbReference type="ChEBI" id="CHEBI:29105"/>
        <label>1</label>
    </ligand>
</feature>
<proteinExistence type="inferred from homology"/>
<feature type="binding site" evidence="5">
    <location>
        <position position="113"/>
    </location>
    <ligand>
        <name>Zn(2+)</name>
        <dbReference type="ChEBI" id="CHEBI:29105"/>
        <label>1</label>
    </ligand>
</feature>
<keyword evidence="3 5" id="KW-0378">Hydrolase</keyword>
<dbReference type="HAMAP" id="MF_01374">
    <property type="entry name" value="Glyoxalase_2"/>
    <property type="match status" value="1"/>
</dbReference>
<evidence type="ECO:0000256" key="3">
    <source>
        <dbReference type="ARBA" id="ARBA00022801"/>
    </source>
</evidence>